<dbReference type="EMBL" id="RHHQ01000031">
    <property type="protein sequence ID" value="RNB78774.1"/>
    <property type="molecule type" value="Genomic_DNA"/>
</dbReference>
<dbReference type="Proteomes" id="UP000271031">
    <property type="component" value="Unassembled WGS sequence"/>
</dbReference>
<evidence type="ECO:0000256" key="4">
    <source>
        <dbReference type="ARBA" id="ARBA00022833"/>
    </source>
</evidence>
<reference evidence="6 7" key="1">
    <citation type="submission" date="2018-10" db="EMBL/GenBank/DDBJ databases">
        <title>Phylogenomics of Brevibacillus.</title>
        <authorList>
            <person name="Dunlap C."/>
        </authorList>
    </citation>
    <scope>NUCLEOTIDE SEQUENCE [LARGE SCALE GENOMIC DNA]</scope>
    <source>
        <strain evidence="6 7">JCM 15716</strain>
    </source>
</reference>
<dbReference type="AlphaFoldDB" id="A0A3M8CST4"/>
<dbReference type="SUPFAM" id="SSF53187">
    <property type="entry name" value="Zn-dependent exopeptidases"/>
    <property type="match status" value="1"/>
</dbReference>
<dbReference type="CDD" id="cd06253">
    <property type="entry name" value="M14_ASTE_ASPA-like"/>
    <property type="match status" value="1"/>
</dbReference>
<dbReference type="Pfam" id="PF24827">
    <property type="entry name" value="AstE_AspA_cat"/>
    <property type="match status" value="1"/>
</dbReference>
<name>A0A3M8CST4_9BACL</name>
<dbReference type="GO" id="GO:0046872">
    <property type="term" value="F:metal ion binding"/>
    <property type="evidence" value="ECO:0007669"/>
    <property type="project" value="UniProtKB-KW"/>
</dbReference>
<dbReference type="Gene3D" id="3.40.630.10">
    <property type="entry name" value="Zn peptidases"/>
    <property type="match status" value="1"/>
</dbReference>
<keyword evidence="3" id="KW-0378">Hydrolase</keyword>
<gene>
    <name evidence="6" type="ORF">EDM56_30340</name>
</gene>
<evidence type="ECO:0000256" key="3">
    <source>
        <dbReference type="ARBA" id="ARBA00022801"/>
    </source>
</evidence>
<dbReference type="GO" id="GO:0016788">
    <property type="term" value="F:hydrolase activity, acting on ester bonds"/>
    <property type="evidence" value="ECO:0007669"/>
    <property type="project" value="InterPro"/>
</dbReference>
<dbReference type="OrthoDB" id="9782876at2"/>
<evidence type="ECO:0000259" key="5">
    <source>
        <dbReference type="Pfam" id="PF24827"/>
    </source>
</evidence>
<comment type="cofactor">
    <cofactor evidence="1">
        <name>Zn(2+)</name>
        <dbReference type="ChEBI" id="CHEBI:29105"/>
    </cofactor>
</comment>
<dbReference type="PANTHER" id="PTHR37326">
    <property type="entry name" value="BLL3975 PROTEIN"/>
    <property type="match status" value="1"/>
</dbReference>
<feature type="domain" description="Succinylglutamate desuccinylase/Aspartoacylase catalytic" evidence="5">
    <location>
        <begin position="22"/>
        <end position="203"/>
    </location>
</feature>
<dbReference type="RefSeq" id="WP_122921670.1">
    <property type="nucleotide sequence ID" value="NZ_RHHQ01000031.1"/>
</dbReference>
<evidence type="ECO:0000313" key="6">
    <source>
        <dbReference type="EMBL" id="RNB78774.1"/>
    </source>
</evidence>
<dbReference type="PANTHER" id="PTHR37326:SF1">
    <property type="entry name" value="BLL3975 PROTEIN"/>
    <property type="match status" value="1"/>
</dbReference>
<keyword evidence="2" id="KW-0479">Metal-binding</keyword>
<protein>
    <recommendedName>
        <fullName evidence="5">Succinylglutamate desuccinylase/Aspartoacylase catalytic domain-containing protein</fullName>
    </recommendedName>
</protein>
<accession>A0A3M8CST4</accession>
<evidence type="ECO:0000256" key="2">
    <source>
        <dbReference type="ARBA" id="ARBA00022723"/>
    </source>
</evidence>
<sequence>MREVRFEQDLTRFTVYEYGNKQGPRVAITAAIHGDEQTAIHTANLLMKELGDLTVNGYVKVIPVCNPPSFRNRTRFSPFDHIDMNRIFPGSPDGGPTHQLAHALWQETRDVDYIVDLHCVGNGGATYTLALYKEFPELRELAEALALPIIIQSSGTRGQLFVESCHAGQKALIIELPAGQPGGTIDVAAAEECSRAVIRYLHHLGVLSASVPGHPVTFYDEITTVVAQEPGLFLPAVEPGIICERGTALGTWNDTPLLAPFTGVITTISPPRYCFTGESLAGIAPIAGAQSS</sequence>
<comment type="caution">
    <text evidence="6">The sequence shown here is derived from an EMBL/GenBank/DDBJ whole genome shotgun (WGS) entry which is preliminary data.</text>
</comment>
<proteinExistence type="predicted"/>
<evidence type="ECO:0000313" key="7">
    <source>
        <dbReference type="Proteomes" id="UP000271031"/>
    </source>
</evidence>
<organism evidence="6 7">
    <name type="scientific">Brevibacillus fluminis</name>
    <dbReference type="NCBI Taxonomy" id="511487"/>
    <lineage>
        <taxon>Bacteria</taxon>
        <taxon>Bacillati</taxon>
        <taxon>Bacillota</taxon>
        <taxon>Bacilli</taxon>
        <taxon>Bacillales</taxon>
        <taxon>Paenibacillaceae</taxon>
        <taxon>Brevibacillus</taxon>
    </lineage>
</organism>
<keyword evidence="7" id="KW-1185">Reference proteome</keyword>
<evidence type="ECO:0000256" key="1">
    <source>
        <dbReference type="ARBA" id="ARBA00001947"/>
    </source>
</evidence>
<dbReference type="InterPro" id="IPR053138">
    <property type="entry name" value="N-alpha-Ac-DABA_deacetylase"/>
</dbReference>
<keyword evidence="4" id="KW-0862">Zinc</keyword>
<dbReference type="InterPro" id="IPR055438">
    <property type="entry name" value="AstE_AspA_cat"/>
</dbReference>